<organism evidence="2 3">
    <name type="scientific">Pengzhenrongella sicca</name>
    <dbReference type="NCBI Taxonomy" id="2819238"/>
    <lineage>
        <taxon>Bacteria</taxon>
        <taxon>Bacillati</taxon>
        <taxon>Actinomycetota</taxon>
        <taxon>Actinomycetes</taxon>
        <taxon>Micrococcales</taxon>
        <taxon>Pengzhenrongella</taxon>
    </lineage>
</organism>
<evidence type="ECO:0000313" key="3">
    <source>
        <dbReference type="Proteomes" id="UP000663937"/>
    </source>
</evidence>
<sequence length="165" mass="16355">MTRRAERRRPFAPATIAAAITLTVVAAVAGCGSRDLTDATAADLQGQVLTVSTASAAGDLPAARTALDELSSAVTSAAARGDLTAERQGVVEAAITAVAADLADLEAQAAEATAEAEAAATAAAAAEQAAAEQAAAEKEAADQAAADEEEDRPGPEQKGPKDKDD</sequence>
<feature type="region of interest" description="Disordered" evidence="1">
    <location>
        <begin position="119"/>
        <end position="165"/>
    </location>
</feature>
<dbReference type="PROSITE" id="PS51257">
    <property type="entry name" value="PROKAR_LIPOPROTEIN"/>
    <property type="match status" value="1"/>
</dbReference>
<keyword evidence="3" id="KW-1185">Reference proteome</keyword>
<accession>A0A8A4ZBQ9</accession>
<dbReference type="RefSeq" id="WP_227422676.1">
    <property type="nucleotide sequence ID" value="NZ_CP071868.1"/>
</dbReference>
<dbReference type="EMBL" id="CP071868">
    <property type="protein sequence ID" value="QTE28439.1"/>
    <property type="molecule type" value="Genomic_DNA"/>
</dbReference>
<dbReference type="AlphaFoldDB" id="A0A8A4ZBQ9"/>
<dbReference type="Proteomes" id="UP000663937">
    <property type="component" value="Chromosome"/>
</dbReference>
<dbReference type="KEGG" id="psic:J4E96_13775"/>
<feature type="compositionally biased region" description="Low complexity" evidence="1">
    <location>
        <begin position="119"/>
        <end position="134"/>
    </location>
</feature>
<feature type="compositionally biased region" description="Basic and acidic residues" evidence="1">
    <location>
        <begin position="152"/>
        <end position="165"/>
    </location>
</feature>
<gene>
    <name evidence="2" type="ORF">J4E96_13775</name>
</gene>
<protein>
    <recommendedName>
        <fullName evidence="4">Mucin-associated surface protein</fullName>
    </recommendedName>
</protein>
<evidence type="ECO:0000313" key="2">
    <source>
        <dbReference type="EMBL" id="QTE28439.1"/>
    </source>
</evidence>
<name>A0A8A4ZBQ9_9MICO</name>
<proteinExistence type="predicted"/>
<evidence type="ECO:0000256" key="1">
    <source>
        <dbReference type="SAM" id="MobiDB-lite"/>
    </source>
</evidence>
<evidence type="ECO:0008006" key="4">
    <source>
        <dbReference type="Google" id="ProtNLM"/>
    </source>
</evidence>
<reference evidence="2" key="1">
    <citation type="submission" date="2021-03" db="EMBL/GenBank/DDBJ databases">
        <title>Pengzhenrongella sicca gen. nov., sp. nov., a new member of suborder Micrococcineae isolated from High-Arctic tundra soil.</title>
        <authorList>
            <person name="Peng F."/>
        </authorList>
    </citation>
    <scope>NUCLEOTIDE SEQUENCE</scope>
    <source>
        <strain evidence="2">LRZ-2</strain>
    </source>
</reference>